<reference evidence="2 3" key="1">
    <citation type="submission" date="2016-04" db="EMBL/GenBank/DDBJ databases">
        <title>Chloroflexus islandicus sp. nov., a thermophilic filamentous anoxygenic phototrophic bacterium from geyser Strokkur (Iceland).</title>
        <authorList>
            <person name="Gaisin V.A."/>
            <person name="Kalashnikov A.M."/>
            <person name="Sukhacheva M.V."/>
            <person name="Grouzdev D.S."/>
            <person name="Ivanov T.M."/>
            <person name="Kuznetsov B."/>
            <person name="Gorlenko V.M."/>
        </authorList>
    </citation>
    <scope>NUCLEOTIDE SEQUENCE [LARGE SCALE GENOMIC DNA]</scope>
    <source>
        <strain evidence="3">isl-2</strain>
    </source>
</reference>
<dbReference type="PANTHER" id="PTHR12631">
    <property type="entry name" value="ALPHA-L-IDURONIDASE"/>
    <property type="match status" value="1"/>
</dbReference>
<organism evidence="2 3">
    <name type="scientific">Chloroflexus islandicus</name>
    <dbReference type="NCBI Taxonomy" id="1707952"/>
    <lineage>
        <taxon>Bacteria</taxon>
        <taxon>Bacillati</taxon>
        <taxon>Chloroflexota</taxon>
        <taxon>Chloroflexia</taxon>
        <taxon>Chloroflexales</taxon>
        <taxon>Chloroflexineae</taxon>
        <taxon>Chloroflexaceae</taxon>
        <taxon>Chloroflexus</taxon>
    </lineage>
</organism>
<evidence type="ECO:0000256" key="1">
    <source>
        <dbReference type="SAM" id="SignalP"/>
    </source>
</evidence>
<dbReference type="InterPro" id="IPR017853">
    <property type="entry name" value="GH"/>
</dbReference>
<evidence type="ECO:0008006" key="4">
    <source>
        <dbReference type="Google" id="ProtNLM"/>
    </source>
</evidence>
<proteinExistence type="predicted"/>
<protein>
    <recommendedName>
        <fullName evidence="4">Glycoside hydrolase family 5 domain-containing protein</fullName>
    </recommendedName>
</protein>
<feature type="signal peptide" evidence="1">
    <location>
        <begin position="1"/>
        <end position="22"/>
    </location>
</feature>
<dbReference type="AlphaFoldDB" id="A0A178M7R6"/>
<dbReference type="PANTHER" id="PTHR12631:SF10">
    <property type="entry name" value="BETA-XYLOSIDASE-LIKE PROTEIN-RELATED"/>
    <property type="match status" value="1"/>
</dbReference>
<dbReference type="GO" id="GO:0004553">
    <property type="term" value="F:hydrolase activity, hydrolyzing O-glycosyl compounds"/>
    <property type="evidence" value="ECO:0007669"/>
    <property type="project" value="TreeGrafter"/>
</dbReference>
<dbReference type="SUPFAM" id="SSF51445">
    <property type="entry name" value="(Trans)glycosidases"/>
    <property type="match status" value="1"/>
</dbReference>
<keyword evidence="1" id="KW-0732">Signal</keyword>
<evidence type="ECO:0000313" key="2">
    <source>
        <dbReference type="EMBL" id="OAN44573.1"/>
    </source>
</evidence>
<dbReference type="Proteomes" id="UP000078287">
    <property type="component" value="Unassembled WGS sequence"/>
</dbReference>
<dbReference type="OrthoDB" id="136121at2"/>
<dbReference type="InterPro" id="IPR051923">
    <property type="entry name" value="Glycosyl_Hydrolase_39"/>
</dbReference>
<feature type="chain" id="PRO_5008091762" description="Glycoside hydrolase family 5 domain-containing protein" evidence="1">
    <location>
        <begin position="23"/>
        <end position="600"/>
    </location>
</feature>
<dbReference type="Gene3D" id="3.20.20.80">
    <property type="entry name" value="Glycosidases"/>
    <property type="match status" value="1"/>
</dbReference>
<dbReference type="STRING" id="1707952.A6A03_16265"/>
<dbReference type="RefSeq" id="WP_066788963.1">
    <property type="nucleotide sequence ID" value="NZ_LWQS01000064.1"/>
</dbReference>
<keyword evidence="3" id="KW-1185">Reference proteome</keyword>
<sequence>MTRRIFAALGLLVLAVSLLAWPQPGAAQGGVPDTYPPYQARYFPETGHSAVNWFLEAWKNTPNALFVLGYPISEPFIEESFTEPGKFYRVQYFERAILEEHPENFGTQNNRYYILGRLLGSRLVQGRENEPPFQRVPDPGDGTWFAQTGHTLRNSPAPFRTFWLNNGGLEVFGYPLSEQFQERNQATGEVYWVQYFERQRMEWHPDEPDPRYRILLGLLGNEYRDLRHRTNPAFNYRPPDQSLPRQFIYGFNAHLYGQGTAWQDRNRVLQMSRDAGIYWIRQQVRWMDLHDRSGAIYWAELDDIVADANRQGVSLLLSVVAAPSWATANGSNGMPRRENFKDFAYFMGEMAKRYKGRVQAYQIWNEQNRACENGGDCARDGGVGGRVADASYYVDLLEVAYKAIKANDPMAIVVSGAPTSTETNNPNIALSDTSYMRSMASNPKFRANVDAIAVHPGGHYNPPDTLWPDRPGPGPEWRTSREFYFRRVEDIRNVLVQNGLADKQIWITEFGWATRNNTPGYEYGNSTSFERQAEWIVRAFQIGRREYAPWVGAMFLWNLNFAVPWRAQGNELHEQASFGVINGDWSPRPAWFAIQAMPKD</sequence>
<dbReference type="EMBL" id="LWQS01000064">
    <property type="protein sequence ID" value="OAN44573.1"/>
    <property type="molecule type" value="Genomic_DNA"/>
</dbReference>
<name>A0A178M7R6_9CHLR</name>
<accession>A0A178M7R6</accession>
<evidence type="ECO:0000313" key="3">
    <source>
        <dbReference type="Proteomes" id="UP000078287"/>
    </source>
</evidence>
<comment type="caution">
    <text evidence="2">The sequence shown here is derived from an EMBL/GenBank/DDBJ whole genome shotgun (WGS) entry which is preliminary data.</text>
</comment>
<gene>
    <name evidence="2" type="ORF">A6A03_16265</name>
</gene>